<organism evidence="1 2">
    <name type="scientific">Candidatus Aphodoplasma excrementigallinarum</name>
    <dbReference type="NCBI Taxonomy" id="2840673"/>
    <lineage>
        <taxon>Bacteria</taxon>
        <taxon>Bacillati</taxon>
        <taxon>Bacillota</taxon>
        <taxon>Clostridia</taxon>
        <taxon>Eubacteriales</taxon>
        <taxon>Candidatus Aphodoplasma</taxon>
    </lineage>
</organism>
<name>A0A9D1SZH8_9FIRM</name>
<dbReference type="Gene3D" id="3.40.630.30">
    <property type="match status" value="1"/>
</dbReference>
<comment type="caution">
    <text evidence="1">The sequence shown here is derived from an EMBL/GenBank/DDBJ whole genome shotgun (WGS) entry which is preliminary data.</text>
</comment>
<reference evidence="1" key="1">
    <citation type="submission" date="2020-10" db="EMBL/GenBank/DDBJ databases">
        <authorList>
            <person name="Gilroy R."/>
        </authorList>
    </citation>
    <scope>NUCLEOTIDE SEQUENCE</scope>
    <source>
        <strain evidence="1">4920</strain>
    </source>
</reference>
<dbReference type="InterPro" id="IPR016181">
    <property type="entry name" value="Acyl_CoA_acyltransferase"/>
</dbReference>
<dbReference type="SUPFAM" id="SSF55729">
    <property type="entry name" value="Acyl-CoA N-acyltransferases (Nat)"/>
    <property type="match status" value="1"/>
</dbReference>
<evidence type="ECO:0000313" key="2">
    <source>
        <dbReference type="Proteomes" id="UP000886743"/>
    </source>
</evidence>
<evidence type="ECO:0000313" key="1">
    <source>
        <dbReference type="EMBL" id="HIV02738.1"/>
    </source>
</evidence>
<sequence>MIRFAYLKKQEKEQAAKQLFSILESNMTAIAPTGNTFEEDFAAWSAQVLPALEKPARQIVCIYNDTDLIGFFQYYVHKSLFMMEEIQFKKEYHSRHNLFRRLYAYILSNLPSGIRTVEAYANRKNVKSQGILNHIGLRVVAEEERNLRYRGNFSDLAAWLYRTEENETK</sequence>
<proteinExistence type="predicted"/>
<dbReference type="EMBL" id="DVOF01000121">
    <property type="protein sequence ID" value="HIV02738.1"/>
    <property type="molecule type" value="Genomic_DNA"/>
</dbReference>
<dbReference type="AlphaFoldDB" id="A0A9D1SZH8"/>
<protein>
    <submittedName>
        <fullName evidence="1">Uncharacterized protein</fullName>
    </submittedName>
</protein>
<gene>
    <name evidence="1" type="ORF">IAC74_04125</name>
</gene>
<accession>A0A9D1SZH8</accession>
<dbReference type="Proteomes" id="UP000886743">
    <property type="component" value="Unassembled WGS sequence"/>
</dbReference>
<reference evidence="1" key="2">
    <citation type="journal article" date="2021" name="PeerJ">
        <title>Extensive microbial diversity within the chicken gut microbiome revealed by metagenomics and culture.</title>
        <authorList>
            <person name="Gilroy R."/>
            <person name="Ravi A."/>
            <person name="Getino M."/>
            <person name="Pursley I."/>
            <person name="Horton D.L."/>
            <person name="Alikhan N.F."/>
            <person name="Baker D."/>
            <person name="Gharbi K."/>
            <person name="Hall N."/>
            <person name="Watson M."/>
            <person name="Adriaenssens E.M."/>
            <person name="Foster-Nyarko E."/>
            <person name="Jarju S."/>
            <person name="Secka A."/>
            <person name="Antonio M."/>
            <person name="Oren A."/>
            <person name="Chaudhuri R.R."/>
            <person name="La Ragione R."/>
            <person name="Hildebrand F."/>
            <person name="Pallen M.J."/>
        </authorList>
    </citation>
    <scope>NUCLEOTIDE SEQUENCE</scope>
    <source>
        <strain evidence="1">4920</strain>
    </source>
</reference>